<accession>A0A0C3APR1</accession>
<name>A0A0C3APR1_SERVB</name>
<dbReference type="HOGENOM" id="CLU_2672657_0_0_1"/>
<evidence type="ECO:0000313" key="2">
    <source>
        <dbReference type="Proteomes" id="UP000054097"/>
    </source>
</evidence>
<gene>
    <name evidence="1" type="ORF">M408DRAFT_181344</name>
</gene>
<reference evidence="2" key="2">
    <citation type="submission" date="2015-01" db="EMBL/GenBank/DDBJ databases">
        <title>Evolutionary Origins and Diversification of the Mycorrhizal Mutualists.</title>
        <authorList>
            <consortium name="DOE Joint Genome Institute"/>
            <consortium name="Mycorrhizal Genomics Consortium"/>
            <person name="Kohler A."/>
            <person name="Kuo A."/>
            <person name="Nagy L.G."/>
            <person name="Floudas D."/>
            <person name="Copeland A."/>
            <person name="Barry K.W."/>
            <person name="Cichocki N."/>
            <person name="Veneault-Fourrey C."/>
            <person name="LaButti K."/>
            <person name="Lindquist E.A."/>
            <person name="Lipzen A."/>
            <person name="Lundell T."/>
            <person name="Morin E."/>
            <person name="Murat C."/>
            <person name="Riley R."/>
            <person name="Ohm R."/>
            <person name="Sun H."/>
            <person name="Tunlid A."/>
            <person name="Henrissat B."/>
            <person name="Grigoriev I.V."/>
            <person name="Hibbett D.S."/>
            <person name="Martin F."/>
        </authorList>
    </citation>
    <scope>NUCLEOTIDE SEQUENCE [LARGE SCALE GENOMIC DNA]</scope>
    <source>
        <strain evidence="2">MAFF 305830</strain>
    </source>
</reference>
<keyword evidence="2" id="KW-1185">Reference proteome</keyword>
<reference evidence="1 2" key="1">
    <citation type="submission" date="2014-04" db="EMBL/GenBank/DDBJ databases">
        <authorList>
            <consortium name="DOE Joint Genome Institute"/>
            <person name="Kuo A."/>
            <person name="Zuccaro A."/>
            <person name="Kohler A."/>
            <person name="Nagy L.G."/>
            <person name="Floudas D."/>
            <person name="Copeland A."/>
            <person name="Barry K.W."/>
            <person name="Cichocki N."/>
            <person name="Veneault-Fourrey C."/>
            <person name="LaButti K."/>
            <person name="Lindquist E.A."/>
            <person name="Lipzen A."/>
            <person name="Lundell T."/>
            <person name="Morin E."/>
            <person name="Murat C."/>
            <person name="Sun H."/>
            <person name="Tunlid A."/>
            <person name="Henrissat B."/>
            <person name="Grigoriev I.V."/>
            <person name="Hibbett D.S."/>
            <person name="Martin F."/>
            <person name="Nordberg H.P."/>
            <person name="Cantor M.N."/>
            <person name="Hua S.X."/>
        </authorList>
    </citation>
    <scope>NUCLEOTIDE SEQUENCE [LARGE SCALE GENOMIC DNA]</scope>
    <source>
        <strain evidence="1 2">MAFF 305830</strain>
    </source>
</reference>
<sequence length="75" mass="8336">MYLDGLLTTASITRTRGCGPPSLSFPWLALLVTLKSKGFDRQTLLLCKNFSPWGRGERAVGRRMGHHLYGQDVEG</sequence>
<organism evidence="1 2">
    <name type="scientific">Serendipita vermifera MAFF 305830</name>
    <dbReference type="NCBI Taxonomy" id="933852"/>
    <lineage>
        <taxon>Eukaryota</taxon>
        <taxon>Fungi</taxon>
        <taxon>Dikarya</taxon>
        <taxon>Basidiomycota</taxon>
        <taxon>Agaricomycotina</taxon>
        <taxon>Agaricomycetes</taxon>
        <taxon>Sebacinales</taxon>
        <taxon>Serendipitaceae</taxon>
        <taxon>Serendipita</taxon>
    </lineage>
</organism>
<dbReference type="Proteomes" id="UP000054097">
    <property type="component" value="Unassembled WGS sequence"/>
</dbReference>
<evidence type="ECO:0000313" key="1">
    <source>
        <dbReference type="EMBL" id="KIM26550.1"/>
    </source>
</evidence>
<proteinExistence type="predicted"/>
<dbReference type="EMBL" id="KN824305">
    <property type="protein sequence ID" value="KIM26550.1"/>
    <property type="molecule type" value="Genomic_DNA"/>
</dbReference>
<dbReference type="AlphaFoldDB" id="A0A0C3APR1"/>
<protein>
    <submittedName>
        <fullName evidence="1">Uncharacterized protein</fullName>
    </submittedName>
</protein>